<dbReference type="Pfam" id="PF02073">
    <property type="entry name" value="Peptidase_M29"/>
    <property type="match status" value="1"/>
</dbReference>
<organism evidence="10 11">
    <name type="scientific">Candidatus Amesbacteria bacterium GW2011_GWC1_48_10</name>
    <dbReference type="NCBI Taxonomy" id="1618365"/>
    <lineage>
        <taxon>Bacteria</taxon>
        <taxon>Candidatus Amesiibacteriota</taxon>
    </lineage>
</organism>
<keyword evidence="5" id="KW-0031">Aminopeptidase</keyword>
<comment type="cofactor">
    <cofactor evidence="1">
        <name>Co(2+)</name>
        <dbReference type="ChEBI" id="CHEBI:48828"/>
    </cofactor>
</comment>
<dbReference type="GO" id="GO:0006508">
    <property type="term" value="P:proteolysis"/>
    <property type="evidence" value="ECO:0007669"/>
    <property type="project" value="UniProtKB-KW"/>
</dbReference>
<evidence type="ECO:0000256" key="2">
    <source>
        <dbReference type="ARBA" id="ARBA00001946"/>
    </source>
</evidence>
<evidence type="ECO:0000313" key="11">
    <source>
        <dbReference type="Proteomes" id="UP000034877"/>
    </source>
</evidence>
<comment type="caution">
    <text evidence="10">The sequence shown here is derived from an EMBL/GenBank/DDBJ whole genome shotgun (WGS) entry which is preliminary data.</text>
</comment>
<dbReference type="PANTHER" id="PTHR34448:SF3">
    <property type="entry name" value="AMINOPEPTIDASE AMPS"/>
    <property type="match status" value="1"/>
</dbReference>
<dbReference type="EMBL" id="LCPE01000029">
    <property type="protein sequence ID" value="KKU92658.1"/>
    <property type="molecule type" value="Genomic_DNA"/>
</dbReference>
<dbReference type="AlphaFoldDB" id="A0A0G1WQP0"/>
<evidence type="ECO:0000256" key="6">
    <source>
        <dbReference type="ARBA" id="ARBA00022670"/>
    </source>
</evidence>
<gene>
    <name evidence="10" type="ORF">UY22_C0029G0015</name>
</gene>
<evidence type="ECO:0000256" key="7">
    <source>
        <dbReference type="ARBA" id="ARBA00022723"/>
    </source>
</evidence>
<protein>
    <submittedName>
        <fullName evidence="10">Thermophilic metalloprotease (M29) superfamily</fullName>
    </submittedName>
</protein>
<keyword evidence="9 10" id="KW-0482">Metalloprotease</keyword>
<comment type="cofactor">
    <cofactor evidence="2">
        <name>Mg(2+)</name>
        <dbReference type="ChEBI" id="CHEBI:18420"/>
    </cofactor>
</comment>
<comment type="similarity">
    <text evidence="4">Belongs to the peptidase M29 family.</text>
</comment>
<evidence type="ECO:0000256" key="3">
    <source>
        <dbReference type="ARBA" id="ARBA00001947"/>
    </source>
</evidence>
<evidence type="ECO:0000313" key="10">
    <source>
        <dbReference type="EMBL" id="KKU92658.1"/>
    </source>
</evidence>
<dbReference type="GO" id="GO:0008237">
    <property type="term" value="F:metallopeptidase activity"/>
    <property type="evidence" value="ECO:0007669"/>
    <property type="project" value="UniProtKB-KW"/>
</dbReference>
<dbReference type="PATRIC" id="fig|1618365.3.peg.692"/>
<comment type="cofactor">
    <cofactor evidence="3">
        <name>Zn(2+)</name>
        <dbReference type="ChEBI" id="CHEBI:29105"/>
    </cofactor>
</comment>
<keyword evidence="6 10" id="KW-0645">Protease</keyword>
<dbReference type="GO" id="GO:0004177">
    <property type="term" value="F:aminopeptidase activity"/>
    <property type="evidence" value="ECO:0007669"/>
    <property type="project" value="UniProtKB-KW"/>
</dbReference>
<dbReference type="InterPro" id="IPR052170">
    <property type="entry name" value="M29_Exopeptidase"/>
</dbReference>
<sequence length="401" mass="45213">MATFTPPQAILDKYAKVLVNFALNSGKGLKKGEVVRLVVSESAKPLYIALRNQILRSGGHPLTFYQPDDVTRQYYELASPAQLKFFPQKYIRGLVNQIDHSIGIISETDKHELEGIDPTKIMAKTLSYKPQKDWLDQKENQGKFTWTLGLYGTPAMAKEAGLSLKSYWDQIIKACFLDYPDPIAKWRRVQAQNTAIRTRLNSLKIDRLHVVGPDIDLWVKIGTERKWLGGSGRNIPSFEIFISPDWRGTQGWVNFNQPLYRYGSLITGIKLQFKDGIVVKSSAAQNYPVLKAMLAIENADKIGEFSLTDKRLSRITKFMAETLFDENISGRHGNTHLALGSAYHDSYTGNPANMVKSAWTRLGFNDSVVHTDIISTTRRTVTAYLSDGTKKLIYQEGVFVV</sequence>
<accession>A0A0G1WQP0</accession>
<evidence type="ECO:0000256" key="1">
    <source>
        <dbReference type="ARBA" id="ARBA00001941"/>
    </source>
</evidence>
<dbReference type="InterPro" id="IPR000787">
    <property type="entry name" value="Peptidase_M29"/>
</dbReference>
<dbReference type="InterPro" id="IPR035097">
    <property type="entry name" value="M29_N-terminal"/>
</dbReference>
<dbReference type="PANTHER" id="PTHR34448">
    <property type="entry name" value="AMINOPEPTIDASE"/>
    <property type="match status" value="1"/>
</dbReference>
<name>A0A0G1WQP0_9BACT</name>
<keyword evidence="7" id="KW-0479">Metal-binding</keyword>
<evidence type="ECO:0000256" key="5">
    <source>
        <dbReference type="ARBA" id="ARBA00022438"/>
    </source>
</evidence>
<dbReference type="SUPFAM" id="SSF144052">
    <property type="entry name" value="Thermophilic metalloprotease-like"/>
    <property type="match status" value="1"/>
</dbReference>
<dbReference type="Proteomes" id="UP000034877">
    <property type="component" value="Unassembled WGS sequence"/>
</dbReference>
<evidence type="ECO:0000256" key="9">
    <source>
        <dbReference type="ARBA" id="ARBA00023049"/>
    </source>
</evidence>
<dbReference type="GO" id="GO:0046872">
    <property type="term" value="F:metal ion binding"/>
    <property type="evidence" value="ECO:0007669"/>
    <property type="project" value="UniProtKB-KW"/>
</dbReference>
<dbReference type="Gene3D" id="3.40.1830.10">
    <property type="entry name" value="Thermophilic metalloprotease (M29)"/>
    <property type="match status" value="1"/>
</dbReference>
<evidence type="ECO:0000256" key="4">
    <source>
        <dbReference type="ARBA" id="ARBA00008236"/>
    </source>
</evidence>
<keyword evidence="8" id="KW-0378">Hydrolase</keyword>
<proteinExistence type="inferred from homology"/>
<dbReference type="PRINTS" id="PR00919">
    <property type="entry name" value="THERMOPTASE"/>
</dbReference>
<reference evidence="10 11" key="1">
    <citation type="journal article" date="2015" name="Nature">
        <title>rRNA introns, odd ribosomes, and small enigmatic genomes across a large radiation of phyla.</title>
        <authorList>
            <person name="Brown C.T."/>
            <person name="Hug L.A."/>
            <person name="Thomas B.C."/>
            <person name="Sharon I."/>
            <person name="Castelle C.J."/>
            <person name="Singh A."/>
            <person name="Wilkins M.J."/>
            <person name="Williams K.H."/>
            <person name="Banfield J.F."/>
        </authorList>
    </citation>
    <scope>NUCLEOTIDE SEQUENCE [LARGE SCALE GENOMIC DNA]</scope>
</reference>
<evidence type="ECO:0000256" key="8">
    <source>
        <dbReference type="ARBA" id="ARBA00022801"/>
    </source>
</evidence>